<dbReference type="SUPFAM" id="SSF54001">
    <property type="entry name" value="Cysteine proteinases"/>
    <property type="match status" value="1"/>
</dbReference>
<dbReference type="InterPro" id="IPR006311">
    <property type="entry name" value="TAT_signal"/>
</dbReference>
<evidence type="ECO:0000256" key="1">
    <source>
        <dbReference type="SAM" id="MobiDB-lite"/>
    </source>
</evidence>
<evidence type="ECO:0000313" key="5">
    <source>
        <dbReference type="EMBL" id="TWG26890.1"/>
    </source>
</evidence>
<keyword evidence="2" id="KW-0732">Signal</keyword>
<dbReference type="AlphaFoldDB" id="A0A561VFC3"/>
<reference evidence="4 6" key="1">
    <citation type="submission" date="2019-06" db="EMBL/GenBank/DDBJ databases">
        <title>Sequencing the genomes of 1000 actinobacteria strains.</title>
        <authorList>
            <person name="Klenk H.-P."/>
        </authorList>
    </citation>
    <scope>NUCLEOTIDE SEQUENCE [LARGE SCALE GENOMIC DNA]</scope>
    <source>
        <strain evidence="4 6">DSM 102131</strain>
    </source>
</reference>
<gene>
    <name evidence="5" type="ORF">FHX75_1124</name>
    <name evidence="4" type="ORF">FHX75_1640</name>
</gene>
<proteinExistence type="predicted"/>
<dbReference type="PROSITE" id="PS51318">
    <property type="entry name" value="TAT"/>
    <property type="match status" value="1"/>
</dbReference>
<feature type="chain" id="PRO_5044617603" evidence="2">
    <location>
        <begin position="30"/>
        <end position="223"/>
    </location>
</feature>
<dbReference type="OrthoDB" id="1655016at2"/>
<dbReference type="EMBL" id="VIXA01000006">
    <property type="protein sequence ID" value="TWG10320.1"/>
    <property type="molecule type" value="Genomic_DNA"/>
</dbReference>
<keyword evidence="6" id="KW-1185">Reference proteome</keyword>
<dbReference type="Proteomes" id="UP000319927">
    <property type="component" value="Unassembled WGS sequence"/>
</dbReference>
<dbReference type="Pfam" id="PF13529">
    <property type="entry name" value="Peptidase_C39_2"/>
    <property type="match status" value="1"/>
</dbReference>
<evidence type="ECO:0000313" key="6">
    <source>
        <dbReference type="Proteomes" id="UP000319927"/>
    </source>
</evidence>
<dbReference type="Gene3D" id="3.90.70.10">
    <property type="entry name" value="Cysteine proteinases"/>
    <property type="match status" value="1"/>
</dbReference>
<evidence type="ECO:0000256" key="2">
    <source>
        <dbReference type="SAM" id="SignalP"/>
    </source>
</evidence>
<sequence length="223" mass="23665">MRTDLIRKTVLTAAGIAATAGGIAGPALAAHAAPTQGATASMQTDRGNDRKPHGERELNVRYEAQPNFYYCGPSATRNALSVQGKDIDVDAVAKEMGTTEAGTNSINDITPVLNKETGKKVYRSVEIRDSKADRKQTDKLRADVIRTIDDGRAVVANIAGTATDTDGTTHSFEGGHYISVIGYRDGGKTVTIADSANPDQASYRMSIDNLADWIATRGYSTAS</sequence>
<dbReference type="InterPro" id="IPR039564">
    <property type="entry name" value="Peptidase_C39-like"/>
</dbReference>
<name>A0A561VFC3_9ACTN</name>
<evidence type="ECO:0000259" key="3">
    <source>
        <dbReference type="Pfam" id="PF13529"/>
    </source>
</evidence>
<feature type="region of interest" description="Disordered" evidence="1">
    <location>
        <begin position="34"/>
        <end position="53"/>
    </location>
</feature>
<evidence type="ECO:0000313" key="4">
    <source>
        <dbReference type="EMBL" id="TWG10320.1"/>
    </source>
</evidence>
<protein>
    <submittedName>
        <fullName evidence="4">Peptidase C39-like protein</fullName>
    </submittedName>
</protein>
<accession>A0A561VFC3</accession>
<comment type="caution">
    <text evidence="4">The sequence shown here is derived from an EMBL/GenBank/DDBJ whole genome shotgun (WGS) entry which is preliminary data.</text>
</comment>
<dbReference type="InterPro" id="IPR038765">
    <property type="entry name" value="Papain-like_cys_pep_sf"/>
</dbReference>
<dbReference type="RefSeq" id="WP_154936060.1">
    <property type="nucleotide sequence ID" value="NZ_VIXA01000001.1"/>
</dbReference>
<organism evidence="4 6">
    <name type="scientific">Micromonospora palomenae</name>
    <dbReference type="NCBI Taxonomy" id="1461247"/>
    <lineage>
        <taxon>Bacteria</taxon>
        <taxon>Bacillati</taxon>
        <taxon>Actinomycetota</taxon>
        <taxon>Actinomycetes</taxon>
        <taxon>Micromonosporales</taxon>
        <taxon>Micromonosporaceae</taxon>
        <taxon>Micromonospora</taxon>
    </lineage>
</organism>
<feature type="domain" description="Peptidase C39-like" evidence="3">
    <location>
        <begin position="58"/>
        <end position="196"/>
    </location>
</feature>
<feature type="signal peptide" evidence="2">
    <location>
        <begin position="1"/>
        <end position="29"/>
    </location>
</feature>
<dbReference type="EMBL" id="VIXA01000001">
    <property type="protein sequence ID" value="TWG26890.1"/>
    <property type="molecule type" value="Genomic_DNA"/>
</dbReference>